<dbReference type="AlphaFoldDB" id="K8W4B3"/>
<dbReference type="InterPro" id="IPR036937">
    <property type="entry name" value="Adhesion_dom_fimbrial_sf"/>
</dbReference>
<dbReference type="GO" id="GO:0009289">
    <property type="term" value="C:pilus"/>
    <property type="evidence" value="ECO:0007669"/>
    <property type="project" value="InterPro"/>
</dbReference>
<dbReference type="Proteomes" id="UP000009336">
    <property type="component" value="Unassembled WGS sequence"/>
</dbReference>
<gene>
    <name evidence="1" type="ORF">OOA_16149</name>
</gene>
<organism evidence="1 2">
    <name type="scientific">Providencia burhodogranariea DSM 19968</name>
    <dbReference type="NCBI Taxonomy" id="1141662"/>
    <lineage>
        <taxon>Bacteria</taxon>
        <taxon>Pseudomonadati</taxon>
        <taxon>Pseudomonadota</taxon>
        <taxon>Gammaproteobacteria</taxon>
        <taxon>Enterobacterales</taxon>
        <taxon>Morganellaceae</taxon>
        <taxon>Providencia</taxon>
    </lineage>
</organism>
<dbReference type="EMBL" id="AKKL01000046">
    <property type="protein sequence ID" value="EKT55339.1"/>
    <property type="molecule type" value="Genomic_DNA"/>
</dbReference>
<dbReference type="eggNOG" id="ENOG5033PST">
    <property type="taxonomic scope" value="Bacteria"/>
</dbReference>
<keyword evidence="2" id="KW-1185">Reference proteome</keyword>
<dbReference type="GO" id="GO:0007155">
    <property type="term" value="P:cell adhesion"/>
    <property type="evidence" value="ECO:0007669"/>
    <property type="project" value="InterPro"/>
</dbReference>
<comment type="caution">
    <text evidence="1">The sequence shown here is derived from an EMBL/GenBank/DDBJ whole genome shotgun (WGS) entry which is preliminary data.</text>
</comment>
<protein>
    <submittedName>
        <fullName evidence="1">Fimbrial adhesin</fullName>
    </submittedName>
</protein>
<dbReference type="STRING" id="1141662.OOA_16149"/>
<dbReference type="HOGENOM" id="CLU_735421_0_0_6"/>
<proteinExistence type="predicted"/>
<name>K8W4B3_9GAMM</name>
<dbReference type="Gene3D" id="2.60.40.1090">
    <property type="entry name" value="Fimbrial-type adhesion domain"/>
    <property type="match status" value="1"/>
</dbReference>
<dbReference type="PATRIC" id="fig|1141662.3.peg.3276"/>
<sequence length="388" mass="43516">MRYFKMNYWIFRINIYLRNKFQEIKFPNVFFYNFKLILSYLSVFLLFSTYTYADYAAVVKNPTSGYLIRLTSNNAKISDPVIGSDGKNYYRIGNPIIIQENASSVTISGTALCMGKKWAPNFQGLLEANNAFHRLFISIPELGIKIEGINAYRINNNVAVTIESKMTNKWVNMSAGACSTWLNQLTASVSDFTMQFPITVTFYINEKIIDNQIVIAGMDLGGYVRAYTAKRTTPPFSSWPIGESTAPMRLASSVLNVDSSCKTTTSTGQASTLNLKHGHLNSLNYDSLVTEKVTYNCTFSKSTDVRLRLDYATDGDPQKRLPMINATNNEDRIYSELKMVDESTGQSGTDFKVNIKDLKTITISSHLQGKNAVAGDYRGSAWLIATFD</sequence>
<evidence type="ECO:0000313" key="1">
    <source>
        <dbReference type="EMBL" id="EKT55339.1"/>
    </source>
</evidence>
<accession>K8W4B3</accession>
<evidence type="ECO:0000313" key="2">
    <source>
        <dbReference type="Proteomes" id="UP000009336"/>
    </source>
</evidence>
<reference evidence="1 2" key="1">
    <citation type="journal article" date="2012" name="BMC Genomics">
        <title>Comparative genomics of bacteria in the genus Providencia isolated from wild Drosophila melanogaster.</title>
        <authorList>
            <person name="Galac M.R."/>
            <person name="Lazzaro B.P."/>
        </authorList>
    </citation>
    <scope>NUCLEOTIDE SEQUENCE [LARGE SCALE GENOMIC DNA]</scope>
    <source>
        <strain evidence="1 2">DSM 19968</strain>
    </source>
</reference>